<evidence type="ECO:0000313" key="4">
    <source>
        <dbReference type="Proteomes" id="UP000032900"/>
    </source>
</evidence>
<dbReference type="PANTHER" id="PTHR23416">
    <property type="entry name" value="SIALIC ACID SYNTHASE-RELATED"/>
    <property type="match status" value="1"/>
</dbReference>
<evidence type="ECO:0000256" key="2">
    <source>
        <dbReference type="ARBA" id="ARBA00022679"/>
    </source>
</evidence>
<gene>
    <name evidence="3" type="ORF">JCM15548_1612</name>
</gene>
<accession>A0A0E9LTQ2</accession>
<dbReference type="RefSeq" id="WP_062122309.1">
    <property type="nucleotide sequence ID" value="NZ_BAZW01000003.1"/>
</dbReference>
<organism evidence="3 4">
    <name type="scientific">Geofilum rubicundum JCM 15548</name>
    <dbReference type="NCBI Taxonomy" id="1236989"/>
    <lineage>
        <taxon>Bacteria</taxon>
        <taxon>Pseudomonadati</taxon>
        <taxon>Bacteroidota</taxon>
        <taxon>Bacteroidia</taxon>
        <taxon>Marinilabiliales</taxon>
        <taxon>Marinilabiliaceae</taxon>
        <taxon>Geofilum</taxon>
    </lineage>
</organism>
<dbReference type="GO" id="GO:0008374">
    <property type="term" value="F:O-acyltransferase activity"/>
    <property type="evidence" value="ECO:0007669"/>
    <property type="project" value="TreeGrafter"/>
</dbReference>
<evidence type="ECO:0000256" key="1">
    <source>
        <dbReference type="ARBA" id="ARBA00007274"/>
    </source>
</evidence>
<dbReference type="Gene3D" id="2.160.10.10">
    <property type="entry name" value="Hexapeptide repeat proteins"/>
    <property type="match status" value="1"/>
</dbReference>
<dbReference type="Pfam" id="PF00132">
    <property type="entry name" value="Hexapep"/>
    <property type="match status" value="1"/>
</dbReference>
<dbReference type="AlphaFoldDB" id="A0A0E9LTQ2"/>
<sequence>MILSNLSFGEDVTIHPSTKVNNVHFGNNIKIAKECTILGGEAHVVKIGSGTILGMYVTLEGSQADIELGEHVSIAQHNVIVSDWGLAPGSAINKLFARPAAPIKIGDHSWIGSGCVIAPGVTIGKYSIVASNSYVDADVPDFAIFGGNPARFIRSIDPNIVFNQKAEE</sequence>
<keyword evidence="2 3" id="KW-0808">Transferase</keyword>
<dbReference type="InterPro" id="IPR011004">
    <property type="entry name" value="Trimer_LpxA-like_sf"/>
</dbReference>
<name>A0A0E9LTQ2_9BACT</name>
<dbReference type="Proteomes" id="UP000032900">
    <property type="component" value="Unassembled WGS sequence"/>
</dbReference>
<comment type="similarity">
    <text evidence="1">Belongs to the transferase hexapeptide repeat family.</text>
</comment>
<keyword evidence="4" id="KW-1185">Reference proteome</keyword>
<comment type="caution">
    <text evidence="3">The sequence shown here is derived from an EMBL/GenBank/DDBJ whole genome shotgun (WGS) entry which is preliminary data.</text>
</comment>
<reference evidence="3 4" key="1">
    <citation type="journal article" date="2015" name="Microbes Environ.">
        <title>Distribution and evolution of nitrogen fixation genes in the phylum bacteroidetes.</title>
        <authorList>
            <person name="Inoue J."/>
            <person name="Oshima K."/>
            <person name="Suda W."/>
            <person name="Sakamoto M."/>
            <person name="Iino T."/>
            <person name="Noda S."/>
            <person name="Hongoh Y."/>
            <person name="Hattori M."/>
            <person name="Ohkuma M."/>
        </authorList>
    </citation>
    <scope>NUCLEOTIDE SEQUENCE [LARGE SCALE GENOMIC DNA]</scope>
    <source>
        <strain evidence="3">JCM 15548</strain>
    </source>
</reference>
<dbReference type="InterPro" id="IPR001451">
    <property type="entry name" value="Hexapep"/>
</dbReference>
<protein>
    <submittedName>
        <fullName evidence="3">Acetyltransferase</fullName>
    </submittedName>
</protein>
<evidence type="ECO:0000313" key="3">
    <source>
        <dbReference type="EMBL" id="GAO28506.1"/>
    </source>
</evidence>
<dbReference type="EMBL" id="BAZW01000003">
    <property type="protein sequence ID" value="GAO28506.1"/>
    <property type="molecule type" value="Genomic_DNA"/>
</dbReference>
<dbReference type="CDD" id="cd04647">
    <property type="entry name" value="LbH_MAT_like"/>
    <property type="match status" value="1"/>
</dbReference>
<dbReference type="InterPro" id="IPR051159">
    <property type="entry name" value="Hexapeptide_acetyltransf"/>
</dbReference>
<dbReference type="STRING" id="1236989.JCM15548_1612"/>
<dbReference type="PANTHER" id="PTHR23416:SF23">
    <property type="entry name" value="ACETYLTRANSFERASE C18B11.09C-RELATED"/>
    <property type="match status" value="1"/>
</dbReference>
<dbReference type="SUPFAM" id="SSF51161">
    <property type="entry name" value="Trimeric LpxA-like enzymes"/>
    <property type="match status" value="1"/>
</dbReference>
<proteinExistence type="inferred from homology"/>
<dbReference type="OrthoDB" id="9812571at2"/>